<organism evidence="7 8">
    <name type="scientific">Candidatus Harrisonbacteria bacterium CG10_big_fil_rev_8_21_14_0_10_44_23</name>
    <dbReference type="NCBI Taxonomy" id="1974585"/>
    <lineage>
        <taxon>Bacteria</taxon>
        <taxon>Candidatus Harrisoniibacteriota</taxon>
    </lineage>
</organism>
<dbReference type="InterPro" id="IPR006196">
    <property type="entry name" value="RNA-binding_domain_S1_IF1"/>
</dbReference>
<dbReference type="SUPFAM" id="SSF50249">
    <property type="entry name" value="Nucleic acid-binding proteins"/>
    <property type="match status" value="1"/>
</dbReference>
<accession>A0A2H0US04</accession>
<keyword evidence="2 5" id="KW-0396">Initiation factor</keyword>
<reference evidence="8" key="1">
    <citation type="submission" date="2017-09" db="EMBL/GenBank/DDBJ databases">
        <title>Depth-based differentiation of microbial function through sediment-hosted aquifers and enrichment of novel symbionts in the deep terrestrial subsurface.</title>
        <authorList>
            <person name="Probst A.J."/>
            <person name="Ladd B."/>
            <person name="Jarett J.K."/>
            <person name="Geller-Mcgrath D.E."/>
            <person name="Sieber C.M.K."/>
            <person name="Emerson J.B."/>
            <person name="Anantharaman K."/>
            <person name="Thomas B.C."/>
            <person name="Malmstrom R."/>
            <person name="Stieglmeier M."/>
            <person name="Klingl A."/>
            <person name="Woyke T."/>
            <person name="Ryan C.M."/>
            <person name="Banfield J.F."/>
        </authorList>
    </citation>
    <scope>NUCLEOTIDE SEQUENCE [LARGE SCALE GENOMIC DNA]</scope>
</reference>
<evidence type="ECO:0000313" key="7">
    <source>
        <dbReference type="EMBL" id="PIR88565.1"/>
    </source>
</evidence>
<dbReference type="PANTHER" id="PTHR33370">
    <property type="entry name" value="TRANSLATION INITIATION FACTOR IF-1, CHLOROPLASTIC"/>
    <property type="match status" value="1"/>
</dbReference>
<evidence type="ECO:0000256" key="3">
    <source>
        <dbReference type="ARBA" id="ARBA00022917"/>
    </source>
</evidence>
<dbReference type="EMBL" id="PFBB01000015">
    <property type="protein sequence ID" value="PIR88565.1"/>
    <property type="molecule type" value="Genomic_DNA"/>
</dbReference>
<dbReference type="InterPro" id="IPR004368">
    <property type="entry name" value="TIF_IF1"/>
</dbReference>
<dbReference type="AlphaFoldDB" id="A0A2H0US04"/>
<protein>
    <recommendedName>
        <fullName evidence="4">Translation initiation factor IF-1</fullName>
    </recommendedName>
</protein>
<dbReference type="Proteomes" id="UP000229615">
    <property type="component" value="Unassembled WGS sequence"/>
</dbReference>
<dbReference type="InterPro" id="IPR012340">
    <property type="entry name" value="NA-bd_OB-fold"/>
</dbReference>
<name>A0A2H0US04_9BACT</name>
<gene>
    <name evidence="7" type="ORF">COU09_01525</name>
</gene>
<proteinExistence type="inferred from homology"/>
<comment type="similarity">
    <text evidence="1">Belongs to the IF-1 family.</text>
</comment>
<dbReference type="GO" id="GO:0043022">
    <property type="term" value="F:ribosome binding"/>
    <property type="evidence" value="ECO:0007669"/>
    <property type="project" value="TreeGrafter"/>
</dbReference>
<comment type="caution">
    <text evidence="7">The sequence shown here is derived from an EMBL/GenBank/DDBJ whole genome shotgun (WGS) entry which is preliminary data.</text>
</comment>
<evidence type="ECO:0000256" key="2">
    <source>
        <dbReference type="ARBA" id="ARBA00022540"/>
    </source>
</evidence>
<evidence type="ECO:0000313" key="8">
    <source>
        <dbReference type="Proteomes" id="UP000229615"/>
    </source>
</evidence>
<feature type="domain" description="S1-like" evidence="6">
    <location>
        <begin position="1"/>
        <end position="75"/>
    </location>
</feature>
<dbReference type="GO" id="GO:0003723">
    <property type="term" value="F:RNA binding"/>
    <property type="evidence" value="ECO:0007669"/>
    <property type="project" value="InterPro"/>
</dbReference>
<dbReference type="Gene3D" id="2.40.50.140">
    <property type="entry name" value="Nucleic acid-binding proteins"/>
    <property type="match status" value="1"/>
</dbReference>
<evidence type="ECO:0000256" key="5">
    <source>
        <dbReference type="PROSITE-ProRule" id="PRU00181"/>
    </source>
</evidence>
<dbReference type="NCBIfam" id="TIGR00008">
    <property type="entry name" value="infA"/>
    <property type="match status" value="1"/>
</dbReference>
<dbReference type="GO" id="GO:0005829">
    <property type="term" value="C:cytosol"/>
    <property type="evidence" value="ECO:0007669"/>
    <property type="project" value="TreeGrafter"/>
</dbReference>
<evidence type="ECO:0000256" key="4">
    <source>
        <dbReference type="NCBIfam" id="TIGR00008"/>
    </source>
</evidence>
<dbReference type="GO" id="GO:0003743">
    <property type="term" value="F:translation initiation factor activity"/>
    <property type="evidence" value="ECO:0007669"/>
    <property type="project" value="UniProtKB-UniRule"/>
</dbReference>
<sequence>MSEKQDTKAVNQEKGIVEEALPGGVFKLKMEDGRLARGYLSGKMRKFRIKIVPGDEVLIDFSLYDREKGRITRRL</sequence>
<keyword evidence="3 5" id="KW-0648">Protein biosynthesis</keyword>
<dbReference type="PROSITE" id="PS50832">
    <property type="entry name" value="S1_IF1_TYPE"/>
    <property type="match status" value="1"/>
</dbReference>
<dbReference type="PANTHER" id="PTHR33370:SF1">
    <property type="entry name" value="TRANSLATION INITIATION FACTOR IF-1, CHLOROPLASTIC"/>
    <property type="match status" value="1"/>
</dbReference>
<dbReference type="Pfam" id="PF01176">
    <property type="entry name" value="eIF-1a"/>
    <property type="match status" value="1"/>
</dbReference>
<evidence type="ECO:0000259" key="6">
    <source>
        <dbReference type="PROSITE" id="PS50832"/>
    </source>
</evidence>
<evidence type="ECO:0000256" key="1">
    <source>
        <dbReference type="ARBA" id="ARBA00010939"/>
    </source>
</evidence>